<feature type="chain" id="PRO_5002081750" description="SXP/RAL-2 family protein Ani s 5-like cation-binding domain-containing protein" evidence="2">
    <location>
        <begin position="22"/>
        <end position="289"/>
    </location>
</feature>
<evidence type="ECO:0000256" key="2">
    <source>
        <dbReference type="SAM" id="SignalP"/>
    </source>
</evidence>
<feature type="compositionally biased region" description="Gly residues" evidence="1">
    <location>
        <begin position="205"/>
        <end position="245"/>
    </location>
</feature>
<reference evidence="4 5" key="1">
    <citation type="submission" date="2014-03" db="EMBL/GenBank/DDBJ databases">
        <title>Draft genome of the hookworm Oesophagostomum dentatum.</title>
        <authorList>
            <person name="Mitreva M."/>
        </authorList>
    </citation>
    <scope>NUCLEOTIDE SEQUENCE [LARGE SCALE GENOMIC DNA]</scope>
    <source>
        <strain evidence="4 5">OD-Hann</strain>
    </source>
</reference>
<feature type="region of interest" description="Disordered" evidence="1">
    <location>
        <begin position="187"/>
        <end position="245"/>
    </location>
</feature>
<keyword evidence="2" id="KW-0732">Signal</keyword>
<dbReference type="PANTHER" id="PTHR21593:SF36">
    <property type="entry name" value="DUF148 DOMAIN-CONTAINING PROTEIN-RELATED"/>
    <property type="match status" value="1"/>
</dbReference>
<name>A0A0B1SU70_OESDE</name>
<protein>
    <recommendedName>
        <fullName evidence="3">SXP/RAL-2 family protein Ani s 5-like cation-binding domain-containing protein</fullName>
    </recommendedName>
</protein>
<gene>
    <name evidence="4" type="ORF">OESDEN_13176</name>
</gene>
<organism evidence="4 5">
    <name type="scientific">Oesophagostomum dentatum</name>
    <name type="common">Nodular worm</name>
    <dbReference type="NCBI Taxonomy" id="61180"/>
    <lineage>
        <taxon>Eukaryota</taxon>
        <taxon>Metazoa</taxon>
        <taxon>Ecdysozoa</taxon>
        <taxon>Nematoda</taxon>
        <taxon>Chromadorea</taxon>
        <taxon>Rhabditida</taxon>
        <taxon>Rhabditina</taxon>
        <taxon>Rhabditomorpha</taxon>
        <taxon>Strongyloidea</taxon>
        <taxon>Strongylidae</taxon>
        <taxon>Oesophagostomum</taxon>
    </lineage>
</organism>
<evidence type="ECO:0000256" key="1">
    <source>
        <dbReference type="SAM" id="MobiDB-lite"/>
    </source>
</evidence>
<evidence type="ECO:0000259" key="3">
    <source>
        <dbReference type="Pfam" id="PF02520"/>
    </source>
</evidence>
<feature type="domain" description="SXP/RAL-2 family protein Ani s 5-like cation-binding" evidence="3">
    <location>
        <begin position="72"/>
        <end position="178"/>
    </location>
</feature>
<dbReference type="Proteomes" id="UP000053660">
    <property type="component" value="Unassembled WGS sequence"/>
</dbReference>
<dbReference type="InterPro" id="IPR003677">
    <property type="entry name" value="ANIS5_cation-bd"/>
</dbReference>
<accession>A0A0B1SU70</accession>
<feature type="region of interest" description="Disordered" evidence="1">
    <location>
        <begin position="24"/>
        <end position="63"/>
    </location>
</feature>
<evidence type="ECO:0000313" key="4">
    <source>
        <dbReference type="EMBL" id="KHJ87057.1"/>
    </source>
</evidence>
<feature type="signal peptide" evidence="2">
    <location>
        <begin position="1"/>
        <end position="21"/>
    </location>
</feature>
<dbReference type="EMBL" id="KN558664">
    <property type="protein sequence ID" value="KHJ87057.1"/>
    <property type="molecule type" value="Genomic_DNA"/>
</dbReference>
<dbReference type="Pfam" id="PF02520">
    <property type="entry name" value="ANIS5_cation-bd"/>
    <property type="match status" value="1"/>
</dbReference>
<dbReference type="AlphaFoldDB" id="A0A0B1SU70"/>
<dbReference type="InterPro" id="IPR052823">
    <property type="entry name" value="SXP/RAL-2_related"/>
</dbReference>
<feature type="compositionally biased region" description="Gly residues" evidence="1">
    <location>
        <begin position="24"/>
        <end position="40"/>
    </location>
</feature>
<sequence length="289" mass="29859">MKSTVIILAIVGAALCQGGFGGPGGPGGQKGPGGKGGSVGRGERGSGGRGGKGHHPHTPPLLPFLHNVTDDARKEYFDIMRNENLTVAQQKVKINEWSDKYKVSDQVKEFDKNLTKLKNEVKQNVTKLIGQLSEALVNMSAIVDNENQTTKEMYSAIHNLTKQNPPLYHVLQYANNQFMYPCGHCHGKGKKDGARGPGERPPFGGPEGPEGHFGGNNQGFGGFGQGMGGGPDGMGGGPTGMGGRGGMGGPGMGGGPSGMGGQGGMGFPGGMNGFQGGQNQFGRNNGLRV</sequence>
<evidence type="ECO:0000313" key="5">
    <source>
        <dbReference type="Proteomes" id="UP000053660"/>
    </source>
</evidence>
<keyword evidence="5" id="KW-1185">Reference proteome</keyword>
<dbReference type="PANTHER" id="PTHR21593">
    <property type="entry name" value="PRION-LIKE- Q/N-RICH -DOMAIN-BEARING PROTEIN PROTEIN"/>
    <property type="match status" value="1"/>
</dbReference>
<proteinExistence type="predicted"/>